<evidence type="ECO:0000313" key="1">
    <source>
        <dbReference type="EMBL" id="JAH27147.1"/>
    </source>
</evidence>
<sequence>MIYIIYIQPIYYRKCTLERMRIPAYQTISTDF</sequence>
<name>A0A0E9REA7_ANGAN</name>
<protein>
    <submittedName>
        <fullName evidence="1">Uncharacterized protein</fullName>
    </submittedName>
</protein>
<accession>A0A0E9REA7</accession>
<dbReference type="EMBL" id="GBXM01081430">
    <property type="protein sequence ID" value="JAH27147.1"/>
    <property type="molecule type" value="Transcribed_RNA"/>
</dbReference>
<reference evidence="1" key="1">
    <citation type="submission" date="2014-11" db="EMBL/GenBank/DDBJ databases">
        <authorList>
            <person name="Amaro Gonzalez C."/>
        </authorList>
    </citation>
    <scope>NUCLEOTIDE SEQUENCE</scope>
</reference>
<dbReference type="AlphaFoldDB" id="A0A0E9REA7"/>
<reference evidence="1" key="2">
    <citation type="journal article" date="2015" name="Fish Shellfish Immunol.">
        <title>Early steps in the European eel (Anguilla anguilla)-Vibrio vulnificus interaction in the gills: Role of the RtxA13 toxin.</title>
        <authorList>
            <person name="Callol A."/>
            <person name="Pajuelo D."/>
            <person name="Ebbesson L."/>
            <person name="Teles M."/>
            <person name="MacKenzie S."/>
            <person name="Amaro C."/>
        </authorList>
    </citation>
    <scope>NUCLEOTIDE SEQUENCE</scope>
</reference>
<organism evidence="1">
    <name type="scientific">Anguilla anguilla</name>
    <name type="common">European freshwater eel</name>
    <name type="synonym">Muraena anguilla</name>
    <dbReference type="NCBI Taxonomy" id="7936"/>
    <lineage>
        <taxon>Eukaryota</taxon>
        <taxon>Metazoa</taxon>
        <taxon>Chordata</taxon>
        <taxon>Craniata</taxon>
        <taxon>Vertebrata</taxon>
        <taxon>Euteleostomi</taxon>
        <taxon>Actinopterygii</taxon>
        <taxon>Neopterygii</taxon>
        <taxon>Teleostei</taxon>
        <taxon>Anguilliformes</taxon>
        <taxon>Anguillidae</taxon>
        <taxon>Anguilla</taxon>
    </lineage>
</organism>
<proteinExistence type="predicted"/>